<feature type="coiled-coil region" evidence="1">
    <location>
        <begin position="56"/>
        <end position="90"/>
    </location>
</feature>
<dbReference type="GeneID" id="4622016"/>
<accession>Q753W4</accession>
<evidence type="ECO:0000256" key="2">
    <source>
        <dbReference type="SAM" id="MobiDB-lite"/>
    </source>
</evidence>
<keyword evidence="4" id="KW-1185">Reference proteome</keyword>
<reference evidence="4" key="2">
    <citation type="journal article" date="2013" name="G3 (Bethesda)">
        <title>Genomes of Ashbya fungi isolated from insects reveal four mating-type loci, numerous translocations, lack of transposons, and distinct gene duplications.</title>
        <authorList>
            <person name="Dietrich F.S."/>
            <person name="Voegeli S."/>
            <person name="Kuo S."/>
            <person name="Philippsen P."/>
        </authorList>
    </citation>
    <scope>GENOME REANNOTATION</scope>
    <source>
        <strain evidence="4">ATCC 10895 / CBS 109.51 / FGSC 9923 / NRRL Y-1056</strain>
    </source>
</reference>
<dbReference type="OMA" id="EQWVFDR"/>
<protein>
    <submittedName>
        <fullName evidence="3">AFR208Cp</fullName>
    </submittedName>
</protein>
<dbReference type="EMBL" id="AE016819">
    <property type="protein sequence ID" value="AAS53579.1"/>
    <property type="molecule type" value="Genomic_DNA"/>
</dbReference>
<dbReference type="KEGG" id="ago:AGOS_AFR208C"/>
<evidence type="ECO:0000313" key="4">
    <source>
        <dbReference type="Proteomes" id="UP000000591"/>
    </source>
</evidence>
<dbReference type="AlphaFoldDB" id="Q753W4"/>
<keyword evidence="1" id="KW-0175">Coiled coil</keyword>
<feature type="region of interest" description="Disordered" evidence="2">
    <location>
        <begin position="1"/>
        <end position="56"/>
    </location>
</feature>
<dbReference type="OrthoDB" id="4036426at2759"/>
<dbReference type="RefSeq" id="NP_985755.1">
    <property type="nucleotide sequence ID" value="NM_211109.1"/>
</dbReference>
<name>Q753W4_EREGS</name>
<proteinExistence type="predicted"/>
<dbReference type="eggNOG" id="ENOG502SC7S">
    <property type="taxonomic scope" value="Eukaryota"/>
</dbReference>
<organism evidence="3 4">
    <name type="scientific">Eremothecium gossypii (strain ATCC 10895 / CBS 109.51 / FGSC 9923 / NRRL Y-1056)</name>
    <name type="common">Yeast</name>
    <name type="synonym">Ashbya gossypii</name>
    <dbReference type="NCBI Taxonomy" id="284811"/>
    <lineage>
        <taxon>Eukaryota</taxon>
        <taxon>Fungi</taxon>
        <taxon>Dikarya</taxon>
        <taxon>Ascomycota</taxon>
        <taxon>Saccharomycotina</taxon>
        <taxon>Saccharomycetes</taxon>
        <taxon>Saccharomycetales</taxon>
        <taxon>Saccharomycetaceae</taxon>
        <taxon>Eremothecium</taxon>
    </lineage>
</organism>
<dbReference type="HOGENOM" id="CLU_1294398_0_0_1"/>
<gene>
    <name evidence="3" type="ORF">AGOS_AFR208C</name>
</gene>
<evidence type="ECO:0000256" key="1">
    <source>
        <dbReference type="SAM" id="Coils"/>
    </source>
</evidence>
<dbReference type="Proteomes" id="UP000000591">
    <property type="component" value="Chromosome VI"/>
</dbReference>
<reference evidence="3 4" key="1">
    <citation type="journal article" date="2004" name="Science">
        <title>The Ashbya gossypii genome as a tool for mapping the ancient Saccharomyces cerevisiae genome.</title>
        <authorList>
            <person name="Dietrich F.S."/>
            <person name="Voegeli S."/>
            <person name="Brachat S."/>
            <person name="Lerch A."/>
            <person name="Gates K."/>
            <person name="Steiner S."/>
            <person name="Mohr C."/>
            <person name="Pohlmann R."/>
            <person name="Luedi P."/>
            <person name="Choi S."/>
            <person name="Wing R.A."/>
            <person name="Flavier A."/>
            <person name="Gaffney T.D."/>
            <person name="Philippsen P."/>
        </authorList>
    </citation>
    <scope>NUCLEOTIDE SEQUENCE [LARGE SCALE GENOMIC DNA]</scope>
    <source>
        <strain evidence="4">ATCC 10895 / CBS 109.51 / FGSC 9923 / NRRL Y-1056</strain>
    </source>
</reference>
<sequence>MNDSPTHRSSRQHEFALNSDKLRQQQPAALQTPGLPTPKRPSPIQQASRAPRRDSEDVLQLEYNSVKQENDKLKNIITKLKQEIDVYSRLLQRQTGAPRPPPPHPCGIPLIESILVNSSKRRKRATTVVARAVPQTHSTSRVLKDASKDVMLGPASQALAPPAAEDLAPEDLLLMNRLTDLLKRMD</sequence>
<evidence type="ECO:0000313" key="3">
    <source>
        <dbReference type="EMBL" id="AAS53579.1"/>
    </source>
</evidence>
<dbReference type="InParanoid" id="Q753W4"/>